<keyword evidence="3" id="KW-1185">Reference proteome</keyword>
<gene>
    <name evidence="2" type="ORF">ACFSUT_33870</name>
</gene>
<feature type="region of interest" description="Disordered" evidence="1">
    <location>
        <begin position="173"/>
        <end position="195"/>
    </location>
</feature>
<proteinExistence type="predicted"/>
<evidence type="ECO:0000313" key="2">
    <source>
        <dbReference type="EMBL" id="MFD2485301.1"/>
    </source>
</evidence>
<evidence type="ECO:0000313" key="3">
    <source>
        <dbReference type="Proteomes" id="UP001597542"/>
    </source>
</evidence>
<organism evidence="2 3">
    <name type="scientific">Amycolatopsis albidoflavus</name>
    <dbReference type="NCBI Taxonomy" id="102226"/>
    <lineage>
        <taxon>Bacteria</taxon>
        <taxon>Bacillati</taxon>
        <taxon>Actinomycetota</taxon>
        <taxon>Actinomycetes</taxon>
        <taxon>Pseudonocardiales</taxon>
        <taxon>Pseudonocardiaceae</taxon>
        <taxon>Amycolatopsis</taxon>
    </lineage>
</organism>
<protein>
    <submittedName>
        <fullName evidence="2">Uncharacterized protein</fullName>
    </submittedName>
</protein>
<dbReference type="EMBL" id="JBHUKQ010000016">
    <property type="protein sequence ID" value="MFD2485301.1"/>
    <property type="molecule type" value="Genomic_DNA"/>
</dbReference>
<feature type="region of interest" description="Disordered" evidence="1">
    <location>
        <begin position="1"/>
        <end position="24"/>
    </location>
</feature>
<dbReference type="RefSeq" id="WP_344278942.1">
    <property type="nucleotide sequence ID" value="NZ_BAAAHV010000015.1"/>
</dbReference>
<feature type="compositionally biased region" description="Basic and acidic residues" evidence="1">
    <location>
        <begin position="1"/>
        <end position="10"/>
    </location>
</feature>
<name>A0ABW5I7E3_9PSEU</name>
<accession>A0ABW5I7E3</accession>
<sequence length="195" mass="21094">MSSRTFHEPGHAVPFADLDTTEPPHPAPSLEILQFLARNASYRAATLLAGGLADDPDPIVDLVCILAECPAGSFEDAAARAGLRTGELGRLRSAYTFGRVHGVRTARRSFDPPPGVMEQAAKRIAARHSLRGSTPAIDTNRLTYPAAQVQLRLGTNKLWYPYTQNTAGEWFPARGENPDPSAAYTAAVDARNRRS</sequence>
<reference evidence="3" key="1">
    <citation type="journal article" date="2019" name="Int. J. Syst. Evol. Microbiol.">
        <title>The Global Catalogue of Microorganisms (GCM) 10K type strain sequencing project: providing services to taxonomists for standard genome sequencing and annotation.</title>
        <authorList>
            <consortium name="The Broad Institute Genomics Platform"/>
            <consortium name="The Broad Institute Genome Sequencing Center for Infectious Disease"/>
            <person name="Wu L."/>
            <person name="Ma J."/>
        </authorList>
    </citation>
    <scope>NUCLEOTIDE SEQUENCE [LARGE SCALE GENOMIC DNA]</scope>
    <source>
        <strain evidence="3">CGMCC 4.7638</strain>
    </source>
</reference>
<dbReference type="Proteomes" id="UP001597542">
    <property type="component" value="Unassembled WGS sequence"/>
</dbReference>
<comment type="caution">
    <text evidence="2">The sequence shown here is derived from an EMBL/GenBank/DDBJ whole genome shotgun (WGS) entry which is preliminary data.</text>
</comment>
<evidence type="ECO:0000256" key="1">
    <source>
        <dbReference type="SAM" id="MobiDB-lite"/>
    </source>
</evidence>